<gene>
    <name evidence="2" type="ORF">B0J11DRAFT_422380</name>
</gene>
<organism evidence="2 3">
    <name type="scientific">Dendryphion nanum</name>
    <dbReference type="NCBI Taxonomy" id="256645"/>
    <lineage>
        <taxon>Eukaryota</taxon>
        <taxon>Fungi</taxon>
        <taxon>Dikarya</taxon>
        <taxon>Ascomycota</taxon>
        <taxon>Pezizomycotina</taxon>
        <taxon>Dothideomycetes</taxon>
        <taxon>Pleosporomycetidae</taxon>
        <taxon>Pleosporales</taxon>
        <taxon>Torulaceae</taxon>
        <taxon>Dendryphion</taxon>
    </lineage>
</organism>
<dbReference type="Proteomes" id="UP000700596">
    <property type="component" value="Unassembled WGS sequence"/>
</dbReference>
<dbReference type="PROSITE" id="PS50011">
    <property type="entry name" value="PROTEIN_KINASE_DOM"/>
    <property type="match status" value="1"/>
</dbReference>
<dbReference type="GO" id="GO:0004674">
    <property type="term" value="F:protein serine/threonine kinase activity"/>
    <property type="evidence" value="ECO:0007669"/>
    <property type="project" value="UniProtKB-KW"/>
</dbReference>
<dbReference type="SUPFAM" id="SSF56112">
    <property type="entry name" value="Protein kinase-like (PK-like)"/>
    <property type="match status" value="1"/>
</dbReference>
<keyword evidence="2" id="KW-0723">Serine/threonine-protein kinase</keyword>
<dbReference type="AlphaFoldDB" id="A0A9P9IY29"/>
<dbReference type="PANTHER" id="PTHR24359:SF1">
    <property type="entry name" value="INHIBITOR OF NUCLEAR FACTOR KAPPA-B KINASE EPSILON SUBUNIT HOMOLOG 1-RELATED"/>
    <property type="match status" value="1"/>
</dbReference>
<dbReference type="PROSITE" id="PS00108">
    <property type="entry name" value="PROTEIN_KINASE_ST"/>
    <property type="match status" value="1"/>
</dbReference>
<dbReference type="PANTHER" id="PTHR24359">
    <property type="entry name" value="SERINE/THREONINE-PROTEIN KINASE SBK1"/>
    <property type="match status" value="1"/>
</dbReference>
<evidence type="ECO:0000259" key="1">
    <source>
        <dbReference type="PROSITE" id="PS50011"/>
    </source>
</evidence>
<feature type="domain" description="Protein kinase" evidence="1">
    <location>
        <begin position="32"/>
        <end position="343"/>
    </location>
</feature>
<dbReference type="EMBL" id="JAGMWT010000001">
    <property type="protein sequence ID" value="KAH7137987.1"/>
    <property type="molecule type" value="Genomic_DNA"/>
</dbReference>
<keyword evidence="2" id="KW-0808">Transferase</keyword>
<reference evidence="2" key="1">
    <citation type="journal article" date="2021" name="Nat. Commun.">
        <title>Genetic determinants of endophytism in the Arabidopsis root mycobiome.</title>
        <authorList>
            <person name="Mesny F."/>
            <person name="Miyauchi S."/>
            <person name="Thiergart T."/>
            <person name="Pickel B."/>
            <person name="Atanasova L."/>
            <person name="Karlsson M."/>
            <person name="Huettel B."/>
            <person name="Barry K.W."/>
            <person name="Haridas S."/>
            <person name="Chen C."/>
            <person name="Bauer D."/>
            <person name="Andreopoulos W."/>
            <person name="Pangilinan J."/>
            <person name="LaButti K."/>
            <person name="Riley R."/>
            <person name="Lipzen A."/>
            <person name="Clum A."/>
            <person name="Drula E."/>
            <person name="Henrissat B."/>
            <person name="Kohler A."/>
            <person name="Grigoriev I.V."/>
            <person name="Martin F.M."/>
            <person name="Hacquard S."/>
        </authorList>
    </citation>
    <scope>NUCLEOTIDE SEQUENCE</scope>
    <source>
        <strain evidence="2">MPI-CAGE-CH-0243</strain>
    </source>
</reference>
<keyword evidence="3" id="KW-1185">Reference proteome</keyword>
<dbReference type="OrthoDB" id="310217at2759"/>
<dbReference type="InterPro" id="IPR011009">
    <property type="entry name" value="Kinase-like_dom_sf"/>
</dbReference>
<proteinExistence type="predicted"/>
<evidence type="ECO:0000313" key="3">
    <source>
        <dbReference type="Proteomes" id="UP000700596"/>
    </source>
</evidence>
<dbReference type="CDD" id="cd00180">
    <property type="entry name" value="PKc"/>
    <property type="match status" value="1"/>
</dbReference>
<dbReference type="GO" id="GO:0005524">
    <property type="term" value="F:ATP binding"/>
    <property type="evidence" value="ECO:0007669"/>
    <property type="project" value="InterPro"/>
</dbReference>
<name>A0A9P9IY29_9PLEO</name>
<dbReference type="Pfam" id="PF00069">
    <property type="entry name" value="Pkinase"/>
    <property type="match status" value="1"/>
</dbReference>
<keyword evidence="2" id="KW-0418">Kinase</keyword>
<sequence length="361" mass="41636">MAAVRSENPSSTALSRPFTYDSKEWVTKDEPFEGIEILGSKTTKGIQIVRKFIPAPKHISRKDWQLPYEVDFLDFLPECNRVVKHLHYFTDYDGPYPGCYIIFEHYPLGDMRDWRRRNFDKKNNKPVPESYIWRMFGQLAQALAFIHNHIGPNRNQRTPLIHRDIKPRNVLVASTGTTYPSFKLHDFGCATFLTSDNNRKDSLCGTHEWQPPENPHINSEASDIWSLGALVHFLAIGCSPVQRGAQDRYSKVVQEGPHYHQAMEESEKYTSWTKYIAAKVPRVVTPINLTPEQQEETHQGIYNTVYSDSLDKWMKECLKPARSRANANKLIQSMLPDAMHMLFKCGGRNATVDMNVEFRST</sequence>
<dbReference type="SMART" id="SM00220">
    <property type="entry name" value="S_TKc"/>
    <property type="match status" value="1"/>
</dbReference>
<dbReference type="InterPro" id="IPR000719">
    <property type="entry name" value="Prot_kinase_dom"/>
</dbReference>
<evidence type="ECO:0000313" key="2">
    <source>
        <dbReference type="EMBL" id="KAH7137987.1"/>
    </source>
</evidence>
<comment type="caution">
    <text evidence="2">The sequence shown here is derived from an EMBL/GenBank/DDBJ whole genome shotgun (WGS) entry which is preliminary data.</text>
</comment>
<dbReference type="Gene3D" id="1.10.510.10">
    <property type="entry name" value="Transferase(Phosphotransferase) domain 1"/>
    <property type="match status" value="1"/>
</dbReference>
<protein>
    <submittedName>
        <fullName evidence="2">Serine/threonine protein kinase-like protein</fullName>
    </submittedName>
</protein>
<dbReference type="InterPro" id="IPR008271">
    <property type="entry name" value="Ser/Thr_kinase_AS"/>
</dbReference>
<accession>A0A9P9IY29</accession>